<dbReference type="OMA" id="SATNSCH"/>
<feature type="signal peptide" evidence="11">
    <location>
        <begin position="1"/>
        <end position="33"/>
    </location>
</feature>
<dbReference type="InterPro" id="IPR001400">
    <property type="entry name" value="Somatotropin/Prolactin"/>
</dbReference>
<evidence type="ECO:0000313" key="14">
    <source>
        <dbReference type="RGD" id="620118"/>
    </source>
</evidence>
<keyword evidence="9" id="KW-0862">Zinc</keyword>
<keyword evidence="13" id="KW-1185">Reference proteome</keyword>
<protein>
    <recommendedName>
        <fullName evidence="7">Prolactin-2B1</fullName>
    </recommendedName>
    <alternativeName>
        <fullName evidence="8">Placental prolactin-like protein K</fullName>
    </alternativeName>
</protein>
<gene>
    <name evidence="12 14" type="primary">Prl2b1</name>
</gene>
<dbReference type="GeneTree" id="ENSGT00950000182818"/>
<evidence type="ECO:0000256" key="4">
    <source>
        <dbReference type="ARBA" id="ARBA00022702"/>
    </source>
</evidence>
<dbReference type="GO" id="GO:0005576">
    <property type="term" value="C:extracellular region"/>
    <property type="evidence" value="ECO:0007669"/>
    <property type="project" value="UniProtKB-SubCell"/>
</dbReference>
<reference evidence="12" key="3">
    <citation type="submission" date="2025-09" db="UniProtKB">
        <authorList>
            <consortium name="Ensembl"/>
        </authorList>
    </citation>
    <scope>IDENTIFICATION</scope>
    <source>
        <strain evidence="12">Brown Norway</strain>
    </source>
</reference>
<dbReference type="Pfam" id="PF00103">
    <property type="entry name" value="Hormone_1"/>
    <property type="match status" value="1"/>
</dbReference>
<evidence type="ECO:0000256" key="6">
    <source>
        <dbReference type="ARBA" id="ARBA00023157"/>
    </source>
</evidence>
<feature type="chain" id="PRO_5035182164" description="Prolactin-2B1" evidence="11">
    <location>
        <begin position="34"/>
        <end position="230"/>
    </location>
</feature>
<sequence>MLRDLSGFSSVSARASSLLFLVPYLLFWENVASISTCAERDATIQHSLEKLLTLTTFMSHVMSIETAKLFTEFNNQYAQGKRYNDRIPGTCHTAFFDTPVNKEQSLGSDPKTLLKLVRSLLNSWTNALNHLVNEISAMQGDPSFLFSKAREIQAKFDELTTGVKTILSMIGERDNDTHLAWSGLSSLQSSNEDVRCFSFYTLIRCLLRDSRKVNTYLEVIKYQIFNQNNC</sequence>
<keyword evidence="9" id="KW-0479">Metal-binding</keyword>
<dbReference type="OrthoDB" id="9946219at2759"/>
<evidence type="ECO:0000256" key="8">
    <source>
        <dbReference type="ARBA" id="ARBA00080371"/>
    </source>
</evidence>
<accession>A0A8I5ZWB8</accession>
<dbReference type="Proteomes" id="UP000002494">
    <property type="component" value="Chromosome 17"/>
</dbReference>
<evidence type="ECO:0000256" key="10">
    <source>
        <dbReference type="RuleBase" id="RU003618"/>
    </source>
</evidence>
<keyword evidence="6" id="KW-1015">Disulfide bond</keyword>
<dbReference type="SUPFAM" id="SSF47266">
    <property type="entry name" value="4-helical cytokines"/>
    <property type="match status" value="1"/>
</dbReference>
<evidence type="ECO:0000313" key="12">
    <source>
        <dbReference type="Ensembl" id="ENSRNOP00000084002.1"/>
    </source>
</evidence>
<dbReference type="Gene3D" id="1.20.1250.10">
    <property type="match status" value="1"/>
</dbReference>
<dbReference type="Ensembl" id="ENSRNOT00000114832.2">
    <property type="protein sequence ID" value="ENSRNOP00000084002.1"/>
    <property type="gene ID" value="ENSRNOG00000017007.7"/>
</dbReference>
<evidence type="ECO:0000256" key="3">
    <source>
        <dbReference type="ARBA" id="ARBA00022525"/>
    </source>
</evidence>
<proteinExistence type="inferred from homology"/>
<evidence type="ECO:0000256" key="7">
    <source>
        <dbReference type="ARBA" id="ARBA00070986"/>
    </source>
</evidence>
<comment type="similarity">
    <text evidence="2 10">Belongs to the somatotropin/prolactin family.</text>
</comment>
<dbReference type="InterPro" id="IPR009079">
    <property type="entry name" value="4_helix_cytokine-like_core"/>
</dbReference>
<reference evidence="12" key="2">
    <citation type="submission" date="2025-08" db="UniProtKB">
        <authorList>
            <consortium name="Ensembl"/>
        </authorList>
    </citation>
    <scope>IDENTIFICATION</scope>
    <source>
        <strain evidence="12">Brown Norway</strain>
    </source>
</reference>
<dbReference type="PRINTS" id="PR00836">
    <property type="entry name" value="SOMATOTROPIN"/>
</dbReference>
<dbReference type="PANTHER" id="PTHR11417">
    <property type="entry name" value="SOMATOTROPIN,PROLACTIN"/>
    <property type="match status" value="1"/>
</dbReference>
<evidence type="ECO:0000256" key="1">
    <source>
        <dbReference type="ARBA" id="ARBA00004613"/>
    </source>
</evidence>
<comment type="subcellular location">
    <subcellularLocation>
        <location evidence="1 10">Secreted</location>
    </subcellularLocation>
</comment>
<dbReference type="AlphaFoldDB" id="A0A8I5ZWB8"/>
<keyword evidence="4 10" id="KW-0372">Hormone</keyword>
<dbReference type="GO" id="GO:0005179">
    <property type="term" value="F:hormone activity"/>
    <property type="evidence" value="ECO:0007669"/>
    <property type="project" value="UniProtKB-KW"/>
</dbReference>
<dbReference type="GO" id="GO:0046872">
    <property type="term" value="F:metal ion binding"/>
    <property type="evidence" value="ECO:0007669"/>
    <property type="project" value="UniProtKB-KW"/>
</dbReference>
<evidence type="ECO:0000313" key="13">
    <source>
        <dbReference type="Proteomes" id="UP000002494"/>
    </source>
</evidence>
<dbReference type="FunFam" id="1.20.1250.10:FF:000061">
    <property type="entry name" value="Prolactin-2B1"/>
    <property type="match status" value="1"/>
</dbReference>
<keyword evidence="5 11" id="KW-0732">Signal</keyword>
<dbReference type="RGD" id="620118">
    <property type="gene designation" value="Prl2b1"/>
</dbReference>
<dbReference type="CDD" id="cd10288">
    <property type="entry name" value="prolactin_like"/>
    <property type="match status" value="1"/>
</dbReference>
<evidence type="ECO:0000256" key="2">
    <source>
        <dbReference type="ARBA" id="ARBA00008474"/>
    </source>
</evidence>
<keyword evidence="3" id="KW-0964">Secreted</keyword>
<name>A0A8I5ZWB8_RAT</name>
<organism evidence="12 13">
    <name type="scientific">Rattus norvegicus</name>
    <name type="common">Rat</name>
    <dbReference type="NCBI Taxonomy" id="10116"/>
    <lineage>
        <taxon>Eukaryota</taxon>
        <taxon>Metazoa</taxon>
        <taxon>Chordata</taxon>
        <taxon>Craniata</taxon>
        <taxon>Vertebrata</taxon>
        <taxon>Euteleostomi</taxon>
        <taxon>Mammalia</taxon>
        <taxon>Eutheria</taxon>
        <taxon>Euarchontoglires</taxon>
        <taxon>Glires</taxon>
        <taxon>Rodentia</taxon>
        <taxon>Myomorpha</taxon>
        <taxon>Muroidea</taxon>
        <taxon>Muridae</taxon>
        <taxon>Murinae</taxon>
        <taxon>Rattus</taxon>
    </lineage>
</organism>
<evidence type="ECO:0000256" key="11">
    <source>
        <dbReference type="SAM" id="SignalP"/>
    </source>
</evidence>
<dbReference type="PANTHER" id="PTHR11417:SF35">
    <property type="entry name" value="PROLACTIN-2B1"/>
    <property type="match status" value="1"/>
</dbReference>
<evidence type="ECO:0000256" key="5">
    <source>
        <dbReference type="ARBA" id="ARBA00022729"/>
    </source>
</evidence>
<reference evidence="12" key="1">
    <citation type="submission" date="2024-01" db="EMBL/GenBank/DDBJ databases">
        <title>GRCr8: a new rat reference genome assembly contstructed from accurate long reads and long range scaffolding.</title>
        <authorList>
            <person name="Doris P.A."/>
            <person name="Kalbfleisch T."/>
            <person name="Li K."/>
            <person name="Howe K."/>
            <person name="Wood J."/>
        </authorList>
    </citation>
    <scope>NUCLEOTIDE SEQUENCE [LARGE SCALE GENOMIC DNA]</scope>
    <source>
        <strain evidence="12">Brown Norway</strain>
    </source>
</reference>
<evidence type="ECO:0000256" key="9">
    <source>
        <dbReference type="PIRSR" id="PIRSR601400-1"/>
    </source>
</evidence>
<feature type="binding site" evidence="9">
    <location>
        <position position="60"/>
    </location>
    <ligand>
        <name>Zn(2+)</name>
        <dbReference type="ChEBI" id="CHEBI:29105"/>
    </ligand>
</feature>